<reference evidence="8" key="1">
    <citation type="submission" date="2022-05" db="EMBL/GenBank/DDBJ databases">
        <title>Metagenome Sequencing of an Archaeal-Dominated Microbial Community from a Hot Spring at the Los Azufres Geothermal Field, Mexico.</title>
        <authorList>
            <person name="Marin-Paredes R."/>
            <person name="Martinez-Romero E."/>
            <person name="Servin-Garciduenas L.E."/>
        </authorList>
    </citation>
    <scope>NUCLEOTIDE SEQUENCE</scope>
    <source>
        <strain evidence="8">AZ1-454</strain>
    </source>
</reference>
<dbReference type="InterPro" id="IPR023885">
    <property type="entry name" value="4Fe4S-binding_SPASM_dom"/>
</dbReference>
<dbReference type="PANTHER" id="PTHR11228:SF7">
    <property type="entry name" value="PQQA PEPTIDE CYCLASE"/>
    <property type="match status" value="1"/>
</dbReference>
<dbReference type="GO" id="GO:0046872">
    <property type="term" value="F:metal ion binding"/>
    <property type="evidence" value="ECO:0007669"/>
    <property type="project" value="UniProtKB-KW"/>
</dbReference>
<keyword evidence="2" id="KW-0004">4Fe-4S</keyword>
<dbReference type="PANTHER" id="PTHR11228">
    <property type="entry name" value="RADICAL SAM DOMAIN PROTEIN"/>
    <property type="match status" value="1"/>
</dbReference>
<dbReference type="EMBL" id="JZWS02000008">
    <property type="protein sequence ID" value="MCL7344388.1"/>
    <property type="molecule type" value="Genomic_DNA"/>
</dbReference>
<comment type="caution">
    <text evidence="8">The sequence shown here is derived from an EMBL/GenBank/DDBJ whole genome shotgun (WGS) entry which is preliminary data.</text>
</comment>
<gene>
    <name evidence="8" type="ORF">TQ35_007440</name>
</gene>
<evidence type="ECO:0000256" key="3">
    <source>
        <dbReference type="ARBA" id="ARBA00022691"/>
    </source>
</evidence>
<dbReference type="SFLD" id="SFLDG01386">
    <property type="entry name" value="main_SPASM_domain-containing"/>
    <property type="match status" value="1"/>
</dbReference>
<dbReference type="SUPFAM" id="SSF102114">
    <property type="entry name" value="Radical SAM enzymes"/>
    <property type="match status" value="1"/>
</dbReference>
<dbReference type="InterPro" id="IPR017200">
    <property type="entry name" value="PqqE-like"/>
</dbReference>
<dbReference type="SFLD" id="SFLDG01067">
    <property type="entry name" value="SPASM/twitch_domain_containing"/>
    <property type="match status" value="1"/>
</dbReference>
<dbReference type="CDD" id="cd01335">
    <property type="entry name" value="Radical_SAM"/>
    <property type="match status" value="1"/>
</dbReference>
<feature type="domain" description="Radical SAM core" evidence="7">
    <location>
        <begin position="25"/>
        <end position="236"/>
    </location>
</feature>
<dbReference type="InterPro" id="IPR007197">
    <property type="entry name" value="rSAM"/>
</dbReference>
<evidence type="ECO:0000256" key="4">
    <source>
        <dbReference type="ARBA" id="ARBA00022723"/>
    </source>
</evidence>
<dbReference type="SMART" id="SM00729">
    <property type="entry name" value="Elp3"/>
    <property type="match status" value="1"/>
</dbReference>
<evidence type="ECO:0000256" key="2">
    <source>
        <dbReference type="ARBA" id="ARBA00022485"/>
    </source>
</evidence>
<accession>A0AAE3K3E2</accession>
<keyword evidence="5" id="KW-0408">Iron</keyword>
<dbReference type="PIRSF" id="PIRSF037420">
    <property type="entry name" value="PQQ_syn_pqqE"/>
    <property type="match status" value="1"/>
</dbReference>
<evidence type="ECO:0000313" key="8">
    <source>
        <dbReference type="EMBL" id="MCL7344388.1"/>
    </source>
</evidence>
<dbReference type="GO" id="GO:0003824">
    <property type="term" value="F:catalytic activity"/>
    <property type="evidence" value="ECO:0007669"/>
    <property type="project" value="InterPro"/>
</dbReference>
<dbReference type="InterPro" id="IPR006638">
    <property type="entry name" value="Elp3/MiaA/NifB-like_rSAM"/>
</dbReference>
<evidence type="ECO:0000259" key="7">
    <source>
        <dbReference type="PROSITE" id="PS51918"/>
    </source>
</evidence>
<sequence length="377" mass="42929">MISVSRLVNGKRERSDEIRFPTSKDVYPKVLVFNVTRNCNLRCVHCYSNSGLGKFQDLPLSTWLNAVKQAAEMGVRHILLSGGEPLARRDLVEIAKEAHDFGISVEISTNGTMLTRERVEELKRYVSYVGVSIDGPEEVHDKFRGVPGAFKKALEGIRIAKEAGVKTGLRFTLTKLNYQYVDFVFDLMEKEGIDRVCFYHLAYAGRADVKLDIDNWTRLRVVERIVERTRENKEIEVLTADNPVDGVLIYAMTRNEEVLRLLRRNGGNKSGERIADVSPEGVVYPDQFTPIPIGRIERLKEIWDKPNEVVEKLRARKNYLKCSSCPFFDVCNGGLRGRALAVTGDLWGKDPSCYLEEIAKKYDLKLHDLKQPEAEFK</sequence>
<organism evidence="8">
    <name type="scientific">Candidatus Aramenus sulfurataquae</name>
    <dbReference type="NCBI Taxonomy" id="1326980"/>
    <lineage>
        <taxon>Archaea</taxon>
        <taxon>Thermoproteota</taxon>
        <taxon>Thermoprotei</taxon>
        <taxon>Sulfolobales</taxon>
        <taxon>Sulfolobaceae</taxon>
        <taxon>Candidatus Aramenus</taxon>
    </lineage>
</organism>
<evidence type="ECO:0000256" key="5">
    <source>
        <dbReference type="ARBA" id="ARBA00023004"/>
    </source>
</evidence>
<dbReference type="PROSITE" id="PS51918">
    <property type="entry name" value="RADICAL_SAM"/>
    <property type="match status" value="1"/>
</dbReference>
<evidence type="ECO:0000256" key="1">
    <source>
        <dbReference type="ARBA" id="ARBA00001966"/>
    </source>
</evidence>
<keyword evidence="3" id="KW-0949">S-adenosyl-L-methionine</keyword>
<dbReference type="Pfam" id="PF04055">
    <property type="entry name" value="Radical_SAM"/>
    <property type="match status" value="1"/>
</dbReference>
<dbReference type="InterPro" id="IPR050377">
    <property type="entry name" value="Radical_SAM_PqqE_MftC-like"/>
</dbReference>
<proteinExistence type="predicted"/>
<dbReference type="CDD" id="cd21123">
    <property type="entry name" value="SPASM_MftC-like"/>
    <property type="match status" value="1"/>
</dbReference>
<dbReference type="NCBIfam" id="TIGR04085">
    <property type="entry name" value="rSAM_more_4Fe4S"/>
    <property type="match status" value="1"/>
</dbReference>
<dbReference type="GO" id="GO:0051539">
    <property type="term" value="F:4 iron, 4 sulfur cluster binding"/>
    <property type="evidence" value="ECO:0007669"/>
    <property type="project" value="UniProtKB-KW"/>
</dbReference>
<protein>
    <submittedName>
        <fullName evidence="8">Radical SAM protein</fullName>
    </submittedName>
</protein>
<comment type="cofactor">
    <cofactor evidence="1">
        <name>[4Fe-4S] cluster</name>
        <dbReference type="ChEBI" id="CHEBI:49883"/>
    </cofactor>
</comment>
<dbReference type="InterPro" id="IPR058240">
    <property type="entry name" value="rSAM_sf"/>
</dbReference>
<evidence type="ECO:0000256" key="6">
    <source>
        <dbReference type="ARBA" id="ARBA00023014"/>
    </source>
</evidence>
<name>A0AAE3K3E2_9CREN</name>
<dbReference type="AlphaFoldDB" id="A0AAE3K3E2"/>
<dbReference type="SFLD" id="SFLDS00029">
    <property type="entry name" value="Radical_SAM"/>
    <property type="match status" value="1"/>
</dbReference>
<dbReference type="Gene3D" id="3.20.20.70">
    <property type="entry name" value="Aldolase class I"/>
    <property type="match status" value="1"/>
</dbReference>
<keyword evidence="6" id="KW-0411">Iron-sulfur</keyword>
<dbReference type="InterPro" id="IPR013785">
    <property type="entry name" value="Aldolase_TIM"/>
</dbReference>
<keyword evidence="4" id="KW-0479">Metal-binding</keyword>
<dbReference type="GO" id="GO:0006783">
    <property type="term" value="P:heme biosynthetic process"/>
    <property type="evidence" value="ECO:0007669"/>
    <property type="project" value="TreeGrafter"/>
</dbReference>